<evidence type="ECO:0000256" key="8">
    <source>
        <dbReference type="ARBA" id="ARBA00032055"/>
    </source>
</evidence>
<comment type="subcellular location">
    <subcellularLocation>
        <location evidence="1">Mitochondrion</location>
    </subcellularLocation>
</comment>
<accession>T1H7C1</accession>
<dbReference type="Gene3D" id="4.10.640.10">
    <property type="entry name" value="Ribosomal protein S18"/>
    <property type="match status" value="1"/>
</dbReference>
<organism evidence="11 12">
    <name type="scientific">Megaselia scalaris</name>
    <name type="common">Humpbacked fly</name>
    <name type="synonym">Phora scalaris</name>
    <dbReference type="NCBI Taxonomy" id="36166"/>
    <lineage>
        <taxon>Eukaryota</taxon>
        <taxon>Metazoa</taxon>
        <taxon>Ecdysozoa</taxon>
        <taxon>Arthropoda</taxon>
        <taxon>Hexapoda</taxon>
        <taxon>Insecta</taxon>
        <taxon>Pterygota</taxon>
        <taxon>Neoptera</taxon>
        <taxon>Endopterygota</taxon>
        <taxon>Diptera</taxon>
        <taxon>Brachycera</taxon>
        <taxon>Muscomorpha</taxon>
        <taxon>Platypezoidea</taxon>
        <taxon>Phoridae</taxon>
        <taxon>Megaseliini</taxon>
        <taxon>Megaselia</taxon>
    </lineage>
</organism>
<proteinExistence type="inferred from homology"/>
<evidence type="ECO:0000256" key="4">
    <source>
        <dbReference type="ARBA" id="ARBA00022946"/>
    </source>
</evidence>
<evidence type="ECO:0000256" key="5">
    <source>
        <dbReference type="ARBA" id="ARBA00022980"/>
    </source>
</evidence>
<dbReference type="GO" id="GO:0003735">
    <property type="term" value="F:structural constituent of ribosome"/>
    <property type="evidence" value="ECO:0007669"/>
    <property type="project" value="InterPro"/>
</dbReference>
<evidence type="ECO:0000256" key="2">
    <source>
        <dbReference type="ARBA" id="ARBA00006136"/>
    </source>
</evidence>
<dbReference type="GO" id="GO:0005763">
    <property type="term" value="C:mitochondrial small ribosomal subunit"/>
    <property type="evidence" value="ECO:0007669"/>
    <property type="project" value="UniProtKB-ARBA"/>
</dbReference>
<evidence type="ECO:0000313" key="11">
    <source>
        <dbReference type="EnsemblMetazoa" id="MESCA012659-PA"/>
    </source>
</evidence>
<reference evidence="11" key="2">
    <citation type="submission" date="2015-06" db="UniProtKB">
        <authorList>
            <consortium name="EnsemblMetazoa"/>
        </authorList>
    </citation>
    <scope>IDENTIFICATION</scope>
</reference>
<evidence type="ECO:0000256" key="10">
    <source>
        <dbReference type="ARBA" id="ARBA00035515"/>
    </source>
</evidence>
<dbReference type="InterPro" id="IPR036870">
    <property type="entry name" value="Ribosomal_bS18_sf"/>
</dbReference>
<evidence type="ECO:0000256" key="1">
    <source>
        <dbReference type="ARBA" id="ARBA00004173"/>
    </source>
</evidence>
<keyword evidence="5" id="KW-0689">Ribosomal protein</keyword>
<dbReference type="AlphaFoldDB" id="T1H7C1"/>
<keyword evidence="12" id="KW-1185">Reference proteome</keyword>
<dbReference type="PANTHER" id="PTHR13329:SF2">
    <property type="entry name" value="SMALL RIBOSOMAL SUBUNIT PROTEIN MS40"/>
    <property type="match status" value="1"/>
</dbReference>
<dbReference type="Pfam" id="PF01084">
    <property type="entry name" value="Ribosomal_S18"/>
    <property type="match status" value="1"/>
</dbReference>
<dbReference type="PANTHER" id="PTHR13329">
    <property type="entry name" value="MITOCHONDRIAL RIBOSOMAL PROTEIN S18B"/>
    <property type="match status" value="1"/>
</dbReference>
<evidence type="ECO:0000256" key="7">
    <source>
        <dbReference type="ARBA" id="ARBA00023274"/>
    </source>
</evidence>
<keyword evidence="6" id="KW-0496">Mitochondrion</keyword>
<dbReference type="OMA" id="REYEYSD"/>
<reference evidence="12" key="1">
    <citation type="submission" date="2013-02" db="EMBL/GenBank/DDBJ databases">
        <authorList>
            <person name="Hughes D."/>
        </authorList>
    </citation>
    <scope>NUCLEOTIDE SEQUENCE</scope>
    <source>
        <strain>Durham</strain>
        <strain evidence="12">NC isolate 2 -- Noor lab</strain>
    </source>
</reference>
<sequence>RNHKGLYPRKTRKTCVRKGFLATGNPCPACRDEYLILHPKNVDLLKQFISPQTGQVLSYSKTGLCQMKHLELLVAVEQAMDAGLITFDVPFRKYDYSEYYDKE</sequence>
<name>T1H7C1_MEGSC</name>
<dbReference type="FunFam" id="4.10.640.10:FF:000008">
    <property type="entry name" value="28S ribosomal protein S18b, mitochondrial"/>
    <property type="match status" value="1"/>
</dbReference>
<dbReference type="EnsemblMetazoa" id="MESCA012659-RA">
    <property type="protein sequence ID" value="MESCA012659-PA"/>
    <property type="gene ID" value="MESCA012659"/>
</dbReference>
<keyword evidence="7" id="KW-0687">Ribonucleoprotein</keyword>
<dbReference type="SUPFAM" id="SSF46911">
    <property type="entry name" value="Ribosomal protein S18"/>
    <property type="match status" value="1"/>
</dbReference>
<dbReference type="STRING" id="36166.T1H7C1"/>
<dbReference type="GO" id="GO:0032543">
    <property type="term" value="P:mitochondrial translation"/>
    <property type="evidence" value="ECO:0007669"/>
    <property type="project" value="InterPro"/>
</dbReference>
<keyword evidence="4" id="KW-0809">Transit peptide</keyword>
<dbReference type="InterPro" id="IPR040054">
    <property type="entry name" value="MRPS18B"/>
</dbReference>
<evidence type="ECO:0000313" key="12">
    <source>
        <dbReference type="Proteomes" id="UP000015102"/>
    </source>
</evidence>
<evidence type="ECO:0000256" key="3">
    <source>
        <dbReference type="ARBA" id="ARBA00022553"/>
    </source>
</evidence>
<evidence type="ECO:0000256" key="6">
    <source>
        <dbReference type="ARBA" id="ARBA00023128"/>
    </source>
</evidence>
<dbReference type="Proteomes" id="UP000015102">
    <property type="component" value="Unassembled WGS sequence"/>
</dbReference>
<dbReference type="InterPro" id="IPR001648">
    <property type="entry name" value="Ribosomal_bS18"/>
</dbReference>
<evidence type="ECO:0000256" key="9">
    <source>
        <dbReference type="ARBA" id="ARBA00035130"/>
    </source>
</evidence>
<dbReference type="HOGENOM" id="CLU_2270477_0_0_1"/>
<keyword evidence="3" id="KW-0597">Phosphoprotein</keyword>
<comment type="similarity">
    <text evidence="2">Belongs to the bacterial ribosomal protein bS18 family. Mitochondrion-specific ribosomal protein mS40 subfamily.</text>
</comment>
<protein>
    <recommendedName>
        <fullName evidence="9">Small ribosomal subunit protein mS40</fullName>
    </recommendedName>
    <alternativeName>
        <fullName evidence="8">28S ribosomal protein S18-2, mitochondrial</fullName>
    </alternativeName>
    <alternativeName>
        <fullName evidence="10">28S ribosomal protein S18b, mitochondrial</fullName>
    </alternativeName>
</protein>